<reference evidence="4 5" key="1">
    <citation type="submission" date="2016-10" db="EMBL/GenBank/DDBJ databases">
        <authorList>
            <person name="de Groot N.N."/>
        </authorList>
    </citation>
    <scope>NUCLEOTIDE SEQUENCE [LARGE SCALE GENOMIC DNA]</scope>
    <source>
        <strain evidence="4 5">DSM 25294</strain>
    </source>
</reference>
<proteinExistence type="predicted"/>
<feature type="compositionally biased region" description="Polar residues" evidence="1">
    <location>
        <begin position="428"/>
        <end position="438"/>
    </location>
</feature>
<dbReference type="EMBL" id="FNEK01000013">
    <property type="protein sequence ID" value="SDJ18701.1"/>
    <property type="molecule type" value="Genomic_DNA"/>
</dbReference>
<dbReference type="InterPro" id="IPR050452">
    <property type="entry name" value="Metacaspase"/>
</dbReference>
<dbReference type="Pfam" id="PF01471">
    <property type="entry name" value="PG_binding_1"/>
    <property type="match status" value="1"/>
</dbReference>
<evidence type="ECO:0000256" key="1">
    <source>
        <dbReference type="SAM" id="MobiDB-lite"/>
    </source>
</evidence>
<accession>A0A1G8RNZ0</accession>
<dbReference type="GO" id="GO:0005737">
    <property type="term" value="C:cytoplasm"/>
    <property type="evidence" value="ECO:0007669"/>
    <property type="project" value="TreeGrafter"/>
</dbReference>
<protein>
    <submittedName>
        <fullName evidence="4">Putative peptidoglycan binding domain-containing protein</fullName>
    </submittedName>
</protein>
<dbReference type="Pfam" id="PF00656">
    <property type="entry name" value="Peptidase_C14"/>
    <property type="match status" value="1"/>
</dbReference>
<dbReference type="InterPro" id="IPR036365">
    <property type="entry name" value="PGBD-like_sf"/>
</dbReference>
<dbReference type="STRING" id="571298.SAMN04488026_101372"/>
<keyword evidence="5" id="KW-1185">Reference proteome</keyword>
<dbReference type="Proteomes" id="UP000199382">
    <property type="component" value="Unassembled WGS sequence"/>
</dbReference>
<dbReference type="GO" id="GO:0006508">
    <property type="term" value="P:proteolysis"/>
    <property type="evidence" value="ECO:0007669"/>
    <property type="project" value="InterPro"/>
</dbReference>
<dbReference type="Gene3D" id="3.40.50.1460">
    <property type="match status" value="1"/>
</dbReference>
<evidence type="ECO:0000313" key="4">
    <source>
        <dbReference type="EMBL" id="SDJ18701.1"/>
    </source>
</evidence>
<name>A0A1G8RNZ0_9RHOB</name>
<evidence type="ECO:0000259" key="3">
    <source>
        <dbReference type="Pfam" id="PF01471"/>
    </source>
</evidence>
<feature type="domain" description="Peptidase C14 caspase" evidence="2">
    <location>
        <begin position="122"/>
        <end position="273"/>
    </location>
</feature>
<dbReference type="RefSeq" id="WP_093153432.1">
    <property type="nucleotide sequence ID" value="NZ_FNEK01000013.1"/>
</dbReference>
<dbReference type="AlphaFoldDB" id="A0A1G8RNZ0"/>
<dbReference type="InterPro" id="IPR011600">
    <property type="entry name" value="Pept_C14_caspase"/>
</dbReference>
<dbReference type="SUPFAM" id="SSF47090">
    <property type="entry name" value="PGBD-like"/>
    <property type="match status" value="1"/>
</dbReference>
<sequence length="449" mass="48127">MLTSNRFTTVVTRATADRLAKAQANNPPIAKRERDRGAVVAVQTALASLNNGYMAGSEIDGYFGSRTAAAVEAFQRDYGLVADGTVGGQVLGQLDQIFAGEAARPPHGVSLHIGVDRVDPGHYGSDLALPSCVNDAREMEGIAEQLGYDTARLENDDATCANVIGFLRNAAVNLFAGDALFFTYSGHGSQVPNDSADDEPDLQDETLVLYDRMLIDDEIYAALGEFREGVRVHMVFDSCHSATAFKQIAAPDAMDMTDVIRTEFKKDAIATVKGLPTLTLRNDLDPEMKKPIAAKSLVKALDGDAPEFDKTAEPSDDEADGIGELFADLAVKTLTGAPKFVTGAQIYDNKKEVYNAVRTAVGSKELIRPACTVTALSAAMDNQTTPAGNPLSLFTFNISRSWDSGAFPGSYTEFHRSVVGRSRADATPQLTPDGSMGSQARLHERPFAF</sequence>
<evidence type="ECO:0000313" key="5">
    <source>
        <dbReference type="Proteomes" id="UP000199382"/>
    </source>
</evidence>
<dbReference type="PANTHER" id="PTHR48104">
    <property type="entry name" value="METACASPASE-4"/>
    <property type="match status" value="1"/>
</dbReference>
<gene>
    <name evidence="4" type="ORF">SAMN04488026_101372</name>
</gene>
<dbReference type="InterPro" id="IPR002477">
    <property type="entry name" value="Peptidoglycan-bd-like"/>
</dbReference>
<dbReference type="GO" id="GO:0004197">
    <property type="term" value="F:cysteine-type endopeptidase activity"/>
    <property type="evidence" value="ECO:0007669"/>
    <property type="project" value="InterPro"/>
</dbReference>
<dbReference type="PANTHER" id="PTHR48104:SF30">
    <property type="entry name" value="METACASPASE-1"/>
    <property type="match status" value="1"/>
</dbReference>
<feature type="domain" description="Peptidoglycan binding-like" evidence="3">
    <location>
        <begin position="37"/>
        <end position="94"/>
    </location>
</feature>
<evidence type="ECO:0000259" key="2">
    <source>
        <dbReference type="Pfam" id="PF00656"/>
    </source>
</evidence>
<organism evidence="4 5">
    <name type="scientific">Aliiruegeria lutimaris</name>
    <dbReference type="NCBI Taxonomy" id="571298"/>
    <lineage>
        <taxon>Bacteria</taxon>
        <taxon>Pseudomonadati</taxon>
        <taxon>Pseudomonadota</taxon>
        <taxon>Alphaproteobacteria</taxon>
        <taxon>Rhodobacterales</taxon>
        <taxon>Roseobacteraceae</taxon>
        <taxon>Aliiruegeria</taxon>
    </lineage>
</organism>
<feature type="region of interest" description="Disordered" evidence="1">
    <location>
        <begin position="423"/>
        <end position="449"/>
    </location>
</feature>
<dbReference type="InterPro" id="IPR036366">
    <property type="entry name" value="PGBDSf"/>
</dbReference>
<dbReference type="Gene3D" id="1.10.101.10">
    <property type="entry name" value="PGBD-like superfamily/PGBD"/>
    <property type="match status" value="1"/>
</dbReference>
<dbReference type="OrthoDB" id="500593at2"/>